<evidence type="ECO:0000256" key="8">
    <source>
        <dbReference type="ARBA" id="ARBA00023128"/>
    </source>
</evidence>
<sequence length="327" mass="35170">MTLTEPSVSIAEAPASASAAQKQLSSGVEAFKDIAFGSAAGIAGKFIEYPFDTVKVRLQSQPDGLPLRYSGPVDCFRQSYRQHGFTGFYRGIAAPLAGAAVEASCLFFSYRIAQNAVRSISGQPADHPLSLPALLGCGACSGAFTSFFLTPIEFVKCQLQAPPPTRRGDGPAMSGYLSLIQAVYRHNGLFGFWRGQLGTLVRETGGSAAWFGGYEMTSKFFHLRKKAKNLHEDAPLNIPEQICSGAVAGVAYNFIFYPVDTVKSRMQTDEISHSTGNRRGFWSVAAVLGKQHGLRGFYRGCGITVARSAPASGVIFAVYETLRGFFT</sequence>
<dbReference type="Gene3D" id="1.50.40.10">
    <property type="entry name" value="Mitochondrial carrier domain"/>
    <property type="match status" value="2"/>
</dbReference>
<dbReference type="Proteomes" id="UP000799766">
    <property type="component" value="Unassembled WGS sequence"/>
</dbReference>
<dbReference type="EMBL" id="MU001682">
    <property type="protein sequence ID" value="KAF2456842.1"/>
    <property type="molecule type" value="Genomic_DNA"/>
</dbReference>
<organism evidence="12 13">
    <name type="scientific">Lineolata rhizophorae</name>
    <dbReference type="NCBI Taxonomy" id="578093"/>
    <lineage>
        <taxon>Eukaryota</taxon>
        <taxon>Fungi</taxon>
        <taxon>Dikarya</taxon>
        <taxon>Ascomycota</taxon>
        <taxon>Pezizomycotina</taxon>
        <taxon>Dothideomycetes</taxon>
        <taxon>Dothideomycetes incertae sedis</taxon>
        <taxon>Lineolatales</taxon>
        <taxon>Lineolataceae</taxon>
        <taxon>Lineolata</taxon>
    </lineage>
</organism>
<keyword evidence="6" id="KW-0999">Mitochondrion inner membrane</keyword>
<name>A0A6A6NZC9_9PEZI</name>
<evidence type="ECO:0000256" key="6">
    <source>
        <dbReference type="ARBA" id="ARBA00022792"/>
    </source>
</evidence>
<evidence type="ECO:0000256" key="2">
    <source>
        <dbReference type="ARBA" id="ARBA00006375"/>
    </source>
</evidence>
<evidence type="ECO:0000313" key="12">
    <source>
        <dbReference type="EMBL" id="KAF2456842.1"/>
    </source>
</evidence>
<keyword evidence="13" id="KW-1185">Reference proteome</keyword>
<evidence type="ECO:0000256" key="3">
    <source>
        <dbReference type="ARBA" id="ARBA00022448"/>
    </source>
</evidence>
<dbReference type="SUPFAM" id="SSF103506">
    <property type="entry name" value="Mitochondrial carrier"/>
    <property type="match status" value="1"/>
</dbReference>
<dbReference type="InterPro" id="IPR023395">
    <property type="entry name" value="MCP_dom_sf"/>
</dbReference>
<proteinExistence type="inferred from homology"/>
<dbReference type="FunFam" id="1.50.40.10:FF:000109">
    <property type="entry name" value="Ornithine carrier protein AmcA/Ort1"/>
    <property type="match status" value="1"/>
</dbReference>
<dbReference type="PANTHER" id="PTHR45624:SF31">
    <property type="entry name" value="MITOCHONDRIAL ORNITHINE TRANSPORTER 1"/>
    <property type="match status" value="1"/>
</dbReference>
<dbReference type="PRINTS" id="PR00926">
    <property type="entry name" value="MITOCARRIER"/>
</dbReference>
<dbReference type="AlphaFoldDB" id="A0A6A6NZC9"/>
<gene>
    <name evidence="12" type="ORF">BDY21DRAFT_287019</name>
</gene>
<keyword evidence="7" id="KW-1133">Transmembrane helix</keyword>
<evidence type="ECO:0000256" key="4">
    <source>
        <dbReference type="ARBA" id="ARBA00022692"/>
    </source>
</evidence>
<feature type="repeat" description="Solcar" evidence="10">
    <location>
        <begin position="28"/>
        <end position="116"/>
    </location>
</feature>
<comment type="similarity">
    <text evidence="2 11">Belongs to the mitochondrial carrier (TC 2.A.29) family.</text>
</comment>
<dbReference type="OrthoDB" id="2139348at2759"/>
<keyword evidence="8" id="KW-0496">Mitochondrion</keyword>
<dbReference type="GO" id="GO:0000064">
    <property type="term" value="F:L-ornithine transmembrane transporter activity"/>
    <property type="evidence" value="ECO:0007669"/>
    <property type="project" value="TreeGrafter"/>
</dbReference>
<evidence type="ECO:0000256" key="1">
    <source>
        <dbReference type="ARBA" id="ARBA00004448"/>
    </source>
</evidence>
<evidence type="ECO:0000256" key="7">
    <source>
        <dbReference type="ARBA" id="ARBA00022989"/>
    </source>
</evidence>
<evidence type="ECO:0000256" key="9">
    <source>
        <dbReference type="ARBA" id="ARBA00023136"/>
    </source>
</evidence>
<evidence type="ECO:0000256" key="10">
    <source>
        <dbReference type="PROSITE-ProRule" id="PRU00282"/>
    </source>
</evidence>
<keyword evidence="9 10" id="KW-0472">Membrane</keyword>
<dbReference type="GO" id="GO:1990575">
    <property type="term" value="P:mitochondrial L-ornithine transmembrane transport"/>
    <property type="evidence" value="ECO:0007669"/>
    <property type="project" value="TreeGrafter"/>
</dbReference>
<evidence type="ECO:0000313" key="13">
    <source>
        <dbReference type="Proteomes" id="UP000799766"/>
    </source>
</evidence>
<evidence type="ECO:0000256" key="11">
    <source>
        <dbReference type="RuleBase" id="RU000488"/>
    </source>
</evidence>
<dbReference type="InterPro" id="IPR050567">
    <property type="entry name" value="Mitochondrial_Carrier"/>
</dbReference>
<dbReference type="InterPro" id="IPR002067">
    <property type="entry name" value="MCP"/>
</dbReference>
<keyword evidence="3 11" id="KW-0813">Transport</keyword>
<accession>A0A6A6NZC9</accession>
<reference evidence="12" key="1">
    <citation type="journal article" date="2020" name="Stud. Mycol.">
        <title>101 Dothideomycetes genomes: a test case for predicting lifestyles and emergence of pathogens.</title>
        <authorList>
            <person name="Haridas S."/>
            <person name="Albert R."/>
            <person name="Binder M."/>
            <person name="Bloem J."/>
            <person name="Labutti K."/>
            <person name="Salamov A."/>
            <person name="Andreopoulos B."/>
            <person name="Baker S."/>
            <person name="Barry K."/>
            <person name="Bills G."/>
            <person name="Bluhm B."/>
            <person name="Cannon C."/>
            <person name="Castanera R."/>
            <person name="Culley D."/>
            <person name="Daum C."/>
            <person name="Ezra D."/>
            <person name="Gonzalez J."/>
            <person name="Henrissat B."/>
            <person name="Kuo A."/>
            <person name="Liang C."/>
            <person name="Lipzen A."/>
            <person name="Lutzoni F."/>
            <person name="Magnuson J."/>
            <person name="Mondo S."/>
            <person name="Nolan M."/>
            <person name="Ohm R."/>
            <person name="Pangilinan J."/>
            <person name="Park H.-J."/>
            <person name="Ramirez L."/>
            <person name="Alfaro M."/>
            <person name="Sun H."/>
            <person name="Tritt A."/>
            <person name="Yoshinaga Y."/>
            <person name="Zwiers L.-H."/>
            <person name="Turgeon B."/>
            <person name="Goodwin S."/>
            <person name="Spatafora J."/>
            <person name="Crous P."/>
            <person name="Grigoriev I."/>
        </authorList>
    </citation>
    <scope>NUCLEOTIDE SEQUENCE</scope>
    <source>
        <strain evidence="12">ATCC 16933</strain>
    </source>
</reference>
<keyword evidence="5" id="KW-0677">Repeat</keyword>
<dbReference type="InterPro" id="IPR018108">
    <property type="entry name" value="MCP_transmembrane"/>
</dbReference>
<feature type="repeat" description="Solcar" evidence="10">
    <location>
        <begin position="236"/>
        <end position="325"/>
    </location>
</feature>
<protein>
    <submittedName>
        <fullName evidence="12">Putative mitochondrial ornithine carrier protein</fullName>
    </submittedName>
</protein>
<feature type="repeat" description="Solcar" evidence="10">
    <location>
        <begin position="129"/>
        <end position="220"/>
    </location>
</feature>
<dbReference type="Pfam" id="PF00153">
    <property type="entry name" value="Mito_carr"/>
    <property type="match status" value="3"/>
</dbReference>
<dbReference type="GO" id="GO:0005743">
    <property type="term" value="C:mitochondrial inner membrane"/>
    <property type="evidence" value="ECO:0007669"/>
    <property type="project" value="UniProtKB-SubCell"/>
</dbReference>
<dbReference type="PANTHER" id="PTHR45624">
    <property type="entry name" value="MITOCHONDRIAL BASIC AMINO ACIDS TRANSPORTER-RELATED"/>
    <property type="match status" value="1"/>
</dbReference>
<comment type="subcellular location">
    <subcellularLocation>
        <location evidence="1">Mitochondrion inner membrane</location>
        <topology evidence="1">Multi-pass membrane protein</topology>
    </subcellularLocation>
</comment>
<keyword evidence="4 10" id="KW-0812">Transmembrane</keyword>
<dbReference type="PROSITE" id="PS50920">
    <property type="entry name" value="SOLCAR"/>
    <property type="match status" value="3"/>
</dbReference>
<evidence type="ECO:0000256" key="5">
    <source>
        <dbReference type="ARBA" id="ARBA00022737"/>
    </source>
</evidence>